<feature type="region of interest" description="Disordered" evidence="1">
    <location>
        <begin position="1"/>
        <end position="28"/>
    </location>
</feature>
<feature type="region of interest" description="Disordered" evidence="1">
    <location>
        <begin position="76"/>
        <end position="97"/>
    </location>
</feature>
<dbReference type="EMBL" id="GL376609">
    <property type="status" value="NOT_ANNOTATED_CDS"/>
    <property type="molecule type" value="Genomic_DNA"/>
</dbReference>
<dbReference type="InParanoid" id="K3X858"/>
<dbReference type="EnsemblProtists" id="PYU1_T013407">
    <property type="protein sequence ID" value="PYU1_T013407"/>
    <property type="gene ID" value="PYU1_G013378"/>
</dbReference>
<dbReference type="eggNOG" id="ENOG502S5UI">
    <property type="taxonomic scope" value="Eukaryota"/>
</dbReference>
<name>K3X858_GLOUD</name>
<dbReference type="VEuPathDB" id="FungiDB:PYU1_G013378"/>
<reference evidence="3" key="1">
    <citation type="journal article" date="2010" name="Genome Biol.">
        <title>Genome sequence of the necrotrophic plant pathogen Pythium ultimum reveals original pathogenicity mechanisms and effector repertoire.</title>
        <authorList>
            <person name="Levesque C.A."/>
            <person name="Brouwer H."/>
            <person name="Cano L."/>
            <person name="Hamilton J.P."/>
            <person name="Holt C."/>
            <person name="Huitema E."/>
            <person name="Raffaele S."/>
            <person name="Robideau G.P."/>
            <person name="Thines M."/>
            <person name="Win J."/>
            <person name="Zerillo M.M."/>
            <person name="Beakes G.W."/>
            <person name="Boore J.L."/>
            <person name="Busam D."/>
            <person name="Dumas B."/>
            <person name="Ferriera S."/>
            <person name="Fuerstenberg S.I."/>
            <person name="Gachon C.M."/>
            <person name="Gaulin E."/>
            <person name="Govers F."/>
            <person name="Grenville-Briggs L."/>
            <person name="Horner N."/>
            <person name="Hostetler J."/>
            <person name="Jiang R.H."/>
            <person name="Johnson J."/>
            <person name="Krajaejun T."/>
            <person name="Lin H."/>
            <person name="Meijer H.J."/>
            <person name="Moore B."/>
            <person name="Morris P."/>
            <person name="Phuntmart V."/>
            <person name="Puiu D."/>
            <person name="Shetty J."/>
            <person name="Stajich J.E."/>
            <person name="Tripathy S."/>
            <person name="Wawra S."/>
            <person name="van West P."/>
            <person name="Whitty B.R."/>
            <person name="Coutinho P.M."/>
            <person name="Henrissat B."/>
            <person name="Martin F."/>
            <person name="Thomas P.D."/>
            <person name="Tyler B.M."/>
            <person name="De Vries R.P."/>
            <person name="Kamoun S."/>
            <person name="Yandell M."/>
            <person name="Tisserat N."/>
            <person name="Buell C.R."/>
        </authorList>
    </citation>
    <scope>NUCLEOTIDE SEQUENCE</scope>
    <source>
        <strain evidence="3">DAOM:BR144</strain>
    </source>
</reference>
<evidence type="ECO:0000313" key="2">
    <source>
        <dbReference type="EnsemblProtists" id="PYU1_T013407"/>
    </source>
</evidence>
<accession>K3X858</accession>
<keyword evidence="3" id="KW-1185">Reference proteome</keyword>
<evidence type="ECO:0000313" key="3">
    <source>
        <dbReference type="Proteomes" id="UP000019132"/>
    </source>
</evidence>
<proteinExistence type="predicted"/>
<organism evidence="2 3">
    <name type="scientific">Globisporangium ultimum (strain ATCC 200006 / CBS 805.95 / DAOM BR144)</name>
    <name type="common">Pythium ultimum</name>
    <dbReference type="NCBI Taxonomy" id="431595"/>
    <lineage>
        <taxon>Eukaryota</taxon>
        <taxon>Sar</taxon>
        <taxon>Stramenopiles</taxon>
        <taxon>Oomycota</taxon>
        <taxon>Peronosporomycetes</taxon>
        <taxon>Pythiales</taxon>
        <taxon>Pythiaceae</taxon>
        <taxon>Globisporangium</taxon>
    </lineage>
</organism>
<dbReference type="OMA" id="YMNLKPP"/>
<dbReference type="HOGENOM" id="CLU_116518_0_0_1"/>
<reference evidence="3" key="2">
    <citation type="submission" date="2010-04" db="EMBL/GenBank/DDBJ databases">
        <authorList>
            <person name="Buell R."/>
            <person name="Hamilton J."/>
            <person name="Hostetler J."/>
        </authorList>
    </citation>
    <scope>NUCLEOTIDE SEQUENCE [LARGE SCALE GENOMIC DNA]</scope>
    <source>
        <strain evidence="3">DAOM:BR144</strain>
    </source>
</reference>
<feature type="compositionally biased region" description="Low complexity" evidence="1">
    <location>
        <begin position="9"/>
        <end position="28"/>
    </location>
</feature>
<dbReference type="AlphaFoldDB" id="K3X858"/>
<protein>
    <recommendedName>
        <fullName evidence="4">Mediator of RNA polymerase II transcription subunit 30</fullName>
    </recommendedName>
</protein>
<sequence length="223" mass="24531">MEDHEELHTGGAAANAATNHSSNHTAHTAALSNAKGGVQLLHELLAIVYHVLEEAKYMNLKPPLQPSSKLFVVDAISNAPGSPPRSPGAPDSPTEEHIEMNGIGFGAAHGHGAGGHQPVIPYTPEEIQDSFTKIAHLKNQYIKISTELMEAVKKVPTQIEGQQENNKEIMEKLIQRRNQLRREVYERNLVMKGLIDRLRHLQHSIRLMKGGSAYPPNVVMESV</sequence>
<evidence type="ECO:0000256" key="1">
    <source>
        <dbReference type="SAM" id="MobiDB-lite"/>
    </source>
</evidence>
<reference evidence="2" key="3">
    <citation type="submission" date="2015-02" db="UniProtKB">
        <authorList>
            <consortium name="EnsemblProtists"/>
        </authorList>
    </citation>
    <scope>IDENTIFICATION</scope>
    <source>
        <strain evidence="2">DAOM BR144</strain>
    </source>
</reference>
<dbReference type="Proteomes" id="UP000019132">
    <property type="component" value="Unassembled WGS sequence"/>
</dbReference>
<evidence type="ECO:0008006" key="4">
    <source>
        <dbReference type="Google" id="ProtNLM"/>
    </source>
</evidence>